<accession>A0AAD3CTI2</accession>
<feature type="compositionally biased region" description="Basic and acidic residues" evidence="1">
    <location>
        <begin position="15"/>
        <end position="27"/>
    </location>
</feature>
<dbReference type="AlphaFoldDB" id="A0AAD3CTI2"/>
<organism evidence="2 3">
    <name type="scientific">Chaetoceros tenuissimus</name>
    <dbReference type="NCBI Taxonomy" id="426638"/>
    <lineage>
        <taxon>Eukaryota</taxon>
        <taxon>Sar</taxon>
        <taxon>Stramenopiles</taxon>
        <taxon>Ochrophyta</taxon>
        <taxon>Bacillariophyta</taxon>
        <taxon>Coscinodiscophyceae</taxon>
        <taxon>Chaetocerotophycidae</taxon>
        <taxon>Chaetocerotales</taxon>
        <taxon>Chaetocerotaceae</taxon>
        <taxon>Chaetoceros</taxon>
    </lineage>
</organism>
<dbReference type="Proteomes" id="UP001054902">
    <property type="component" value="Unassembled WGS sequence"/>
</dbReference>
<gene>
    <name evidence="2" type="ORF">CTEN210_08278</name>
</gene>
<proteinExistence type="predicted"/>
<name>A0AAD3CTI2_9STRA</name>
<dbReference type="EMBL" id="BLLK01000045">
    <property type="protein sequence ID" value="GFH51802.1"/>
    <property type="molecule type" value="Genomic_DNA"/>
</dbReference>
<feature type="region of interest" description="Disordered" evidence="1">
    <location>
        <begin position="1"/>
        <end position="30"/>
    </location>
</feature>
<protein>
    <submittedName>
        <fullName evidence="2">Uncharacterized protein</fullName>
    </submittedName>
</protein>
<keyword evidence="3" id="KW-1185">Reference proteome</keyword>
<reference evidence="2 3" key="1">
    <citation type="journal article" date="2021" name="Sci. Rep.">
        <title>The genome of the diatom Chaetoceros tenuissimus carries an ancient integrated fragment of an extant virus.</title>
        <authorList>
            <person name="Hongo Y."/>
            <person name="Kimura K."/>
            <person name="Takaki Y."/>
            <person name="Yoshida Y."/>
            <person name="Baba S."/>
            <person name="Kobayashi G."/>
            <person name="Nagasaki K."/>
            <person name="Hano T."/>
            <person name="Tomaru Y."/>
        </authorList>
    </citation>
    <scope>NUCLEOTIDE SEQUENCE [LARGE SCALE GENOMIC DNA]</scope>
    <source>
        <strain evidence="2 3">NIES-3715</strain>
    </source>
</reference>
<evidence type="ECO:0000256" key="1">
    <source>
        <dbReference type="SAM" id="MobiDB-lite"/>
    </source>
</evidence>
<evidence type="ECO:0000313" key="2">
    <source>
        <dbReference type="EMBL" id="GFH51802.1"/>
    </source>
</evidence>
<sequence>MNSDNGKKVSPNFEKYGRLEDFNDGHQPECTSSPTKLLQYEEHCGEPSLQIYENVLPESLCDEIYNFTIKEDIPWGTYVSREEALNGETSYNNDMNSNSQIQKLAVEAARHFIFNTDRKGEMRQICGERLEPALDERVHGVQIWALPAYEGSSVPYHIDYAEYIRYTKNVIVPPLYAGTVQCTQYQMSGGTFAVSLKGLDHYSQHGYKGKLNPGTENRMTDWSSNDVTEVTIDNDWVSIPYRYNQGILHSGSLPHLSGKVLKLVEGKRVIVGFNVFGDDVGEWVEDCPEHSERFRKMIKLHRTMNQIGNKDNVGNGVDITSLRQNKGLAKILVLANRQRVKVEHRKNRQFMTTWIMDTIKARYVSQESNVEMIPLKVSNLLGLWERQNIDLPLAAEDLHIQIHRLWKEGKLEVRIDSNDKENDDGLLSTNAILQYNKV</sequence>
<comment type="caution">
    <text evidence="2">The sequence shown here is derived from an EMBL/GenBank/DDBJ whole genome shotgun (WGS) entry which is preliminary data.</text>
</comment>
<dbReference type="SUPFAM" id="SSF51197">
    <property type="entry name" value="Clavaminate synthase-like"/>
    <property type="match status" value="1"/>
</dbReference>
<evidence type="ECO:0000313" key="3">
    <source>
        <dbReference type="Proteomes" id="UP001054902"/>
    </source>
</evidence>